<name>A0A366KV66_9SPHI</name>
<keyword evidence="1" id="KW-0472">Membrane</keyword>
<accession>A0A366KV66</accession>
<proteinExistence type="predicted"/>
<keyword evidence="3" id="KW-1185">Reference proteome</keyword>
<keyword evidence="1" id="KW-0812">Transmembrane</keyword>
<protein>
    <submittedName>
        <fullName evidence="2">Uncharacterized protein</fullName>
    </submittedName>
</protein>
<reference evidence="2 3" key="1">
    <citation type="submission" date="2018-07" db="EMBL/GenBank/DDBJ databases">
        <title>A draft genome of a endophytic bacteria, a new species of Pedobacter.</title>
        <authorList>
            <person name="Zhang Z.D."/>
            <person name="Chen Z.J."/>
        </authorList>
    </citation>
    <scope>NUCLEOTIDE SEQUENCE [LARGE SCALE GENOMIC DNA]</scope>
    <source>
        <strain evidence="2 3">RS10</strain>
    </source>
</reference>
<evidence type="ECO:0000313" key="3">
    <source>
        <dbReference type="Proteomes" id="UP000252081"/>
    </source>
</evidence>
<dbReference type="RefSeq" id="WP_113949878.1">
    <property type="nucleotide sequence ID" value="NZ_QNQU01000013.1"/>
</dbReference>
<evidence type="ECO:0000313" key="2">
    <source>
        <dbReference type="EMBL" id="RBQ05526.1"/>
    </source>
</evidence>
<dbReference type="EMBL" id="QNQU01000013">
    <property type="protein sequence ID" value="RBQ05526.1"/>
    <property type="molecule type" value="Genomic_DNA"/>
</dbReference>
<dbReference type="OrthoDB" id="6429634at2"/>
<feature type="transmembrane region" description="Helical" evidence="1">
    <location>
        <begin position="132"/>
        <end position="151"/>
    </location>
</feature>
<evidence type="ECO:0000256" key="1">
    <source>
        <dbReference type="SAM" id="Phobius"/>
    </source>
</evidence>
<comment type="caution">
    <text evidence="2">The sequence shown here is derived from an EMBL/GenBank/DDBJ whole genome shotgun (WGS) entry which is preliminary data.</text>
</comment>
<keyword evidence="1" id="KW-1133">Transmembrane helix</keyword>
<sequence>MASTSKLTEFTSLDRTKEVMKWIEFGFSVTKTILYPFKKAEAFAIAQAPTGLPTDKLGLDDDALDIDKISAGFDITPIEMFPQNMLTSFLSSIVSYIGYGFTINKHLNTLLSDEENDLDIMCIHIKRRHLNIAKKVATGAIILFGMTYLISQTVSKAVKAVKDLLQNAIKTLMSIVFACYAIYLIYSLIRMKINGKKWTVNDSEKLLSALGMFMDILEIPYVEKAMARTVKPYWIAVGVSSVINVGKTVLIPFTKPEAVNFDGKFFDEQAVKSKGNRLFVYFCGSGESTKSQRKKFMKDVDAKHQIYINGVGSQRSIYRHLYDSDIKVTEEQIGNNTVKYRFKNDKRDITCIEKFYTGGDRGYKNDDAEKASKYVFDAIKNAIEDNTINELILSGHGRGAAVGLMYLLFSLNGDTAMLNRLAKIKISVVPLDPVAGQTGNDYGKMDTNWYSGKIYDELFDQFKNNIAITEIWSNADTMSVFASFNPAKRFLNNPLKNVMLGRLLLGYEHNAFVSTYEEYTEDYEDGKAPYNKVVELFNQKVFDFTGNAATFSSKILALQSDYDALNKYVRDKGESNYSRYRRSNYKDHTGKLKDFFDFIASYKYSLG</sequence>
<dbReference type="Proteomes" id="UP000252081">
    <property type="component" value="Unassembled WGS sequence"/>
</dbReference>
<dbReference type="AlphaFoldDB" id="A0A366KV66"/>
<organism evidence="2 3">
    <name type="scientific">Pedobacter miscanthi</name>
    <dbReference type="NCBI Taxonomy" id="2259170"/>
    <lineage>
        <taxon>Bacteria</taxon>
        <taxon>Pseudomonadati</taxon>
        <taxon>Bacteroidota</taxon>
        <taxon>Sphingobacteriia</taxon>
        <taxon>Sphingobacteriales</taxon>
        <taxon>Sphingobacteriaceae</taxon>
        <taxon>Pedobacter</taxon>
    </lineage>
</organism>
<feature type="transmembrane region" description="Helical" evidence="1">
    <location>
        <begin position="171"/>
        <end position="189"/>
    </location>
</feature>
<gene>
    <name evidence="2" type="ORF">DRW42_16215</name>
</gene>